<dbReference type="PANTHER" id="PTHR33133:SF1">
    <property type="entry name" value="EXPRESSED PROTEIN-RELATED"/>
    <property type="match status" value="1"/>
</dbReference>
<dbReference type="EMBL" id="WJEE01000082">
    <property type="protein sequence ID" value="MRI68627.1"/>
    <property type="molecule type" value="Genomic_DNA"/>
</dbReference>
<feature type="transmembrane region" description="Helical" evidence="1">
    <location>
        <begin position="85"/>
        <end position="109"/>
    </location>
</feature>
<feature type="domain" description="DUF7847" evidence="2">
    <location>
        <begin position="79"/>
        <end position="275"/>
    </location>
</feature>
<sequence length="302" mass="33420">MKDNITKPLGFGEILDQTFRIIKSNFKSLFTITFLVMVPLFALQAFILTLSGRDFIISGDPGQGLVDQLLTGADSVVNTTLQEDFISMFVDLLMVFAIPVLAGAVTWAVKNAREGKDIFAKEMISKTLPRYGPLLGSTMLFGLITFGILLPCFFVIGFISVFLSLIHPILTFGFVMLSSLGIFIGVGLLLTKWSLYLPAVLFDNVAPGLSKSWRLTKKQTWKFFGLFIVLLIITTIISGILQLPLIFLGNSVLAHLLTNIISLISSIVFTVGYAVMYFDATVRQEGTDLQEMIKEYEVTEES</sequence>
<dbReference type="PANTHER" id="PTHR33133">
    <property type="entry name" value="OS08G0107100 PROTEIN-RELATED"/>
    <property type="match status" value="1"/>
</dbReference>
<feature type="transmembrane region" description="Helical" evidence="1">
    <location>
        <begin position="29"/>
        <end position="50"/>
    </location>
</feature>
<accession>A0A6N7R5W2</accession>
<keyword evidence="4" id="KW-1185">Reference proteome</keyword>
<dbReference type="Pfam" id="PF25231">
    <property type="entry name" value="DUF7847"/>
    <property type="match status" value="1"/>
</dbReference>
<dbReference type="Proteomes" id="UP000435187">
    <property type="component" value="Unassembled WGS sequence"/>
</dbReference>
<keyword evidence="1" id="KW-0472">Membrane</keyword>
<comment type="caution">
    <text evidence="3">The sequence shown here is derived from an EMBL/GenBank/DDBJ whole genome shotgun (WGS) entry which is preliminary data.</text>
</comment>
<feature type="transmembrane region" description="Helical" evidence="1">
    <location>
        <begin position="253"/>
        <end position="275"/>
    </location>
</feature>
<name>A0A6N7R5W2_9BACI</name>
<evidence type="ECO:0000259" key="2">
    <source>
        <dbReference type="Pfam" id="PF25231"/>
    </source>
</evidence>
<evidence type="ECO:0000313" key="4">
    <source>
        <dbReference type="Proteomes" id="UP000435187"/>
    </source>
</evidence>
<dbReference type="InterPro" id="IPR057169">
    <property type="entry name" value="DUF7847"/>
</dbReference>
<keyword evidence="1" id="KW-1133">Transmembrane helix</keyword>
<evidence type="ECO:0000313" key="3">
    <source>
        <dbReference type="EMBL" id="MRI68627.1"/>
    </source>
</evidence>
<feature type="transmembrane region" description="Helical" evidence="1">
    <location>
        <begin position="169"/>
        <end position="190"/>
    </location>
</feature>
<dbReference type="AlphaFoldDB" id="A0A6N7R5W2"/>
<gene>
    <name evidence="3" type="ORF">GH885_20175</name>
</gene>
<feature type="transmembrane region" description="Helical" evidence="1">
    <location>
        <begin position="130"/>
        <end position="163"/>
    </location>
</feature>
<evidence type="ECO:0000256" key="1">
    <source>
        <dbReference type="SAM" id="Phobius"/>
    </source>
</evidence>
<proteinExistence type="predicted"/>
<reference evidence="3 4" key="1">
    <citation type="submission" date="2019-10" db="EMBL/GenBank/DDBJ databases">
        <title>Gracilibacillus salitolerans sp. nov., a moderate halophile isolated from a saline soil in northwest China.</title>
        <authorList>
            <person name="Gan L."/>
        </authorList>
    </citation>
    <scope>NUCLEOTIDE SEQUENCE [LARGE SCALE GENOMIC DNA]</scope>
    <source>
        <strain evidence="3 4">TP2-8</strain>
    </source>
</reference>
<dbReference type="RefSeq" id="WP_153837081.1">
    <property type="nucleotide sequence ID" value="NZ_JBHUMW010000078.1"/>
</dbReference>
<feature type="transmembrane region" description="Helical" evidence="1">
    <location>
        <begin position="223"/>
        <end position="247"/>
    </location>
</feature>
<organism evidence="3 4">
    <name type="scientific">Gracilibacillus thailandensis</name>
    <dbReference type="NCBI Taxonomy" id="563735"/>
    <lineage>
        <taxon>Bacteria</taxon>
        <taxon>Bacillati</taxon>
        <taxon>Bacillota</taxon>
        <taxon>Bacilli</taxon>
        <taxon>Bacillales</taxon>
        <taxon>Bacillaceae</taxon>
        <taxon>Gracilibacillus</taxon>
    </lineage>
</organism>
<protein>
    <recommendedName>
        <fullName evidence="2">DUF7847 domain-containing protein</fullName>
    </recommendedName>
</protein>
<keyword evidence="1" id="KW-0812">Transmembrane</keyword>